<keyword evidence="1" id="KW-0732">Signal</keyword>
<feature type="chain" id="PRO_5044895202" description="Curlin" evidence="1">
    <location>
        <begin position="32"/>
        <end position="157"/>
    </location>
</feature>
<proteinExistence type="predicted"/>
<dbReference type="EMBL" id="JARCJK010000046">
    <property type="protein sequence ID" value="MDE4168280.1"/>
    <property type="molecule type" value="Genomic_DNA"/>
</dbReference>
<sequence>MNKITRFMQSQAFSCVPVIVLSLGAVTAAKAEQDNVLYITSSPTNTIEISAEPQSQISLTVSGKHNGGFKQDWLTLPNFASTLAQPGFLAQTGTGNQIDITVLGNNNLFAVTQNGSDSEATGLVLGTGNLALIQQTRNQNTVMFRQLGSDNSLAISQ</sequence>
<comment type="caution">
    <text evidence="2">The sequence shown here is derived from an EMBL/GenBank/DDBJ whole genome shotgun (WGS) entry which is preliminary data.</text>
</comment>
<dbReference type="RefSeq" id="WP_274838926.1">
    <property type="nucleotide sequence ID" value="NZ_JARCJE010000040.1"/>
</dbReference>
<accession>A0ABD4XFT0</accession>
<gene>
    <name evidence="2" type="ORF">PXK24_21705</name>
</gene>
<evidence type="ECO:0008006" key="4">
    <source>
        <dbReference type="Google" id="ProtNLM"/>
    </source>
</evidence>
<evidence type="ECO:0000313" key="2">
    <source>
        <dbReference type="EMBL" id="MDE4168280.1"/>
    </source>
</evidence>
<dbReference type="Proteomes" id="UP001218364">
    <property type="component" value="Unassembled WGS sequence"/>
</dbReference>
<feature type="signal peptide" evidence="1">
    <location>
        <begin position="1"/>
        <end position="31"/>
    </location>
</feature>
<evidence type="ECO:0000256" key="1">
    <source>
        <dbReference type="SAM" id="SignalP"/>
    </source>
</evidence>
<dbReference type="AlphaFoldDB" id="A0ABD4XFT0"/>
<evidence type="ECO:0000313" key="3">
    <source>
        <dbReference type="Proteomes" id="UP001218364"/>
    </source>
</evidence>
<name>A0ABD4XFT0_9RHOB</name>
<protein>
    <recommendedName>
        <fullName evidence="4">Curlin</fullName>
    </recommendedName>
</protein>
<organism evidence="2 3">
    <name type="scientific">Phaeobacter gallaeciensis</name>
    <dbReference type="NCBI Taxonomy" id="60890"/>
    <lineage>
        <taxon>Bacteria</taxon>
        <taxon>Pseudomonadati</taxon>
        <taxon>Pseudomonadota</taxon>
        <taxon>Alphaproteobacteria</taxon>
        <taxon>Rhodobacterales</taxon>
        <taxon>Roseobacteraceae</taxon>
        <taxon>Phaeobacter</taxon>
    </lineage>
</organism>
<reference evidence="2 3" key="1">
    <citation type="submission" date="2023-02" db="EMBL/GenBank/DDBJ databases">
        <title>Population genomics of bacteria associated with diatom.</title>
        <authorList>
            <person name="Xie J."/>
            <person name="Wang H."/>
        </authorList>
    </citation>
    <scope>NUCLEOTIDE SEQUENCE [LARGE SCALE GENOMIC DNA]</scope>
    <source>
        <strain evidence="2 3">PT47_8</strain>
    </source>
</reference>